<accession>A0A1U7D914</accession>
<dbReference type="InterPro" id="IPR029045">
    <property type="entry name" value="ClpP/crotonase-like_dom_sf"/>
</dbReference>
<dbReference type="Pfam" id="PF16113">
    <property type="entry name" value="ECH_2"/>
    <property type="match status" value="1"/>
</dbReference>
<dbReference type="STRING" id="1229727.Ga0080559_TMP3760"/>
<keyword evidence="6" id="KW-1185">Reference proteome</keyword>
<dbReference type="GO" id="GO:0003860">
    <property type="term" value="F:3-hydroxyisobutyryl-CoA hydrolase activity"/>
    <property type="evidence" value="ECO:0007669"/>
    <property type="project" value="UniProtKB-EC"/>
</dbReference>
<reference evidence="5 6" key="1">
    <citation type="submission" date="2016-03" db="EMBL/GenBank/DDBJ databases">
        <title>Deep-sea bacteria in the southern Pacific.</title>
        <authorList>
            <person name="Tang K."/>
        </authorList>
    </citation>
    <scope>NUCLEOTIDE SEQUENCE [LARGE SCALE GENOMIC DNA]</scope>
    <source>
        <strain evidence="5 6">JLT2016</strain>
    </source>
</reference>
<dbReference type="EC" id="3.1.2.4" evidence="2"/>
<dbReference type="GO" id="GO:0006574">
    <property type="term" value="P:L-valine catabolic process"/>
    <property type="evidence" value="ECO:0007669"/>
    <property type="project" value="TreeGrafter"/>
</dbReference>
<evidence type="ECO:0000256" key="1">
    <source>
        <dbReference type="ARBA" id="ARBA00001709"/>
    </source>
</evidence>
<dbReference type="RefSeq" id="WP_076624386.1">
    <property type="nucleotide sequence ID" value="NZ_BMEW01000001.1"/>
</dbReference>
<comment type="catalytic activity">
    <reaction evidence="1">
        <text>3-hydroxy-2-methylpropanoyl-CoA + H2O = 3-hydroxy-2-methylpropanoate + CoA + H(+)</text>
        <dbReference type="Rhea" id="RHEA:20888"/>
        <dbReference type="ChEBI" id="CHEBI:11805"/>
        <dbReference type="ChEBI" id="CHEBI:15377"/>
        <dbReference type="ChEBI" id="CHEBI:15378"/>
        <dbReference type="ChEBI" id="CHEBI:57287"/>
        <dbReference type="ChEBI" id="CHEBI:57340"/>
        <dbReference type="EC" id="3.1.2.4"/>
    </reaction>
</comment>
<sequence>MTDIHIRKQGRAGRITLTRPRALNALTYDMCMAIEAALDEWRDDDAVSLVLLDAEGDKAFCAGGDIAEIYRQGKAGDFDTGRRFWRDEYRMNAKLAEYAKPIVSFLNGFVMGGGVGLGGHVSHRVVGESAQIAMPECGIGFVPDVGGSLLLSRAPGRLGVYLGLTAARMGPADALHANFADVFLPEEKWEGIKTELADTGDLEALEEDGYPLPESPLAAAQPEIDRLFAAGDLAGIATALEGAEGELAARARKAVGRNSPLSMAVTLEMLRRLRAEADPDIRTALRQEYRVSHRIASEGDFLEGVRAQIIDKDRDPHWRLALDEVTPETVAAMLAPLGEDELAL</sequence>
<protein>
    <recommendedName>
        <fullName evidence="2">3-hydroxyisobutyryl-CoA hydrolase</fullName>
        <ecNumber evidence="2">3.1.2.4</ecNumber>
    </recommendedName>
</protein>
<proteinExistence type="predicted"/>
<keyword evidence="5" id="KW-0456">Lyase</keyword>
<dbReference type="InterPro" id="IPR045004">
    <property type="entry name" value="ECH_dom"/>
</dbReference>
<gene>
    <name evidence="5" type="ORF">Ga0080559_TMP3760</name>
</gene>
<organism evidence="5 6">
    <name type="scientific">Salipiger profundus</name>
    <dbReference type="NCBI Taxonomy" id="1229727"/>
    <lineage>
        <taxon>Bacteria</taxon>
        <taxon>Pseudomonadati</taxon>
        <taxon>Pseudomonadota</taxon>
        <taxon>Alphaproteobacteria</taxon>
        <taxon>Rhodobacterales</taxon>
        <taxon>Roseobacteraceae</taxon>
        <taxon>Salipiger</taxon>
    </lineage>
</organism>
<keyword evidence="3" id="KW-0378">Hydrolase</keyword>
<feature type="domain" description="Enoyl-CoA hydratase/isomerase" evidence="4">
    <location>
        <begin position="13"/>
        <end position="333"/>
    </location>
</feature>
<dbReference type="EMBL" id="CP014796">
    <property type="protein sequence ID" value="APX24556.1"/>
    <property type="molecule type" value="Genomic_DNA"/>
</dbReference>
<evidence type="ECO:0000313" key="6">
    <source>
        <dbReference type="Proteomes" id="UP000186559"/>
    </source>
</evidence>
<dbReference type="GO" id="GO:0005829">
    <property type="term" value="C:cytosol"/>
    <property type="evidence" value="ECO:0007669"/>
    <property type="project" value="TreeGrafter"/>
</dbReference>
<dbReference type="CDD" id="cd06558">
    <property type="entry name" value="crotonase-like"/>
    <property type="match status" value="1"/>
</dbReference>
<dbReference type="InterPro" id="IPR032259">
    <property type="entry name" value="HIBYL-CoA-H"/>
</dbReference>
<dbReference type="PANTHER" id="PTHR43176:SF3">
    <property type="entry name" value="3-HYDROXYISOBUTYRYL-COA HYDROLASE, MITOCHONDRIAL"/>
    <property type="match status" value="1"/>
</dbReference>
<dbReference type="AlphaFoldDB" id="A0A1U7D914"/>
<dbReference type="Proteomes" id="UP000186559">
    <property type="component" value="Chromosome"/>
</dbReference>
<name>A0A1U7D914_9RHOB</name>
<dbReference type="SUPFAM" id="SSF52096">
    <property type="entry name" value="ClpP/crotonase"/>
    <property type="match status" value="1"/>
</dbReference>
<dbReference type="OrthoDB" id="9790967at2"/>
<evidence type="ECO:0000256" key="2">
    <source>
        <dbReference type="ARBA" id="ARBA00011915"/>
    </source>
</evidence>
<evidence type="ECO:0000256" key="3">
    <source>
        <dbReference type="ARBA" id="ARBA00022801"/>
    </source>
</evidence>
<dbReference type="GO" id="GO:0016829">
    <property type="term" value="F:lyase activity"/>
    <property type="evidence" value="ECO:0007669"/>
    <property type="project" value="UniProtKB-KW"/>
</dbReference>
<dbReference type="Gene3D" id="3.90.226.10">
    <property type="entry name" value="2-enoyl-CoA Hydratase, Chain A, domain 1"/>
    <property type="match status" value="1"/>
</dbReference>
<dbReference type="NCBIfam" id="NF004127">
    <property type="entry name" value="PRK05617.1"/>
    <property type="match status" value="1"/>
</dbReference>
<dbReference type="KEGG" id="tpro:Ga0080559_TMP3760"/>
<dbReference type="PANTHER" id="PTHR43176">
    <property type="entry name" value="3-HYDROXYISOBUTYRYL-COA HYDROLASE-RELATED"/>
    <property type="match status" value="1"/>
</dbReference>
<evidence type="ECO:0000313" key="5">
    <source>
        <dbReference type="EMBL" id="APX24556.1"/>
    </source>
</evidence>
<evidence type="ECO:0000259" key="4">
    <source>
        <dbReference type="Pfam" id="PF16113"/>
    </source>
</evidence>